<dbReference type="InterPro" id="IPR013784">
    <property type="entry name" value="Carb-bd-like_fold"/>
</dbReference>
<dbReference type="SUPFAM" id="SSF49452">
    <property type="entry name" value="Starch-binding domain-like"/>
    <property type="match status" value="2"/>
</dbReference>
<dbReference type="Pfam" id="PF17164">
    <property type="entry name" value="DUF5122"/>
    <property type="match status" value="2"/>
</dbReference>
<dbReference type="Pfam" id="PF13620">
    <property type="entry name" value="CarboxypepD_reg"/>
    <property type="match status" value="2"/>
</dbReference>
<dbReference type="SUPFAM" id="SSF50998">
    <property type="entry name" value="Quinoprotein alcohol dehydrogenase-like"/>
    <property type="match status" value="1"/>
</dbReference>
<dbReference type="Gene3D" id="2.80.10.50">
    <property type="match status" value="1"/>
</dbReference>
<evidence type="ECO:0000256" key="1">
    <source>
        <dbReference type="SAM" id="SignalP"/>
    </source>
</evidence>
<dbReference type="PATRIC" id="fig|1123384.7.peg.1431"/>
<accession>A0A0X1KRQ5</accession>
<dbReference type="Proteomes" id="UP000077469">
    <property type="component" value="Chromosome"/>
</dbReference>
<dbReference type="GO" id="GO:0030246">
    <property type="term" value="F:carbohydrate binding"/>
    <property type="evidence" value="ECO:0007669"/>
    <property type="project" value="InterPro"/>
</dbReference>
<sequence>MKKIFHLLLLLSISLLITQCAAPVEQPRGSVRGTVKDSVNQLVEDATVVVNTTNLRTVTDSQGSYQISNVPAGKWTITASKNGYTPESKVVYVEAGQTVTVNFTLAPVTSTGTVRGTVRDNNAQPIQDATVAVQGTELQTTTNSDGQYEITNVPAGQRTIIASKSGYVSESKAVNVEAGQVVTVDFQLRLQEVQQVVWQKVFGGSNDDRAYSIQQTSDGGYIVAGYTWSSSNREEVYILKLDANGNKVWEKTFGGSYDDRAYCIQQTSDGGYIVAGYTSSAGVGSYDVYILKLDTSGNEVWSKTFGGSYDDLAWSIQQTSDGGYIVAGYTSSFGAGNYDVYIIKMDANGNTGAYPMGEE</sequence>
<dbReference type="InterPro" id="IPR013431">
    <property type="entry name" value="Delta_60_rpt"/>
</dbReference>
<protein>
    <recommendedName>
        <fullName evidence="4">Carboxypeptidase regulatory-like domain-containing protein</fullName>
    </recommendedName>
</protein>
<dbReference type="EMBL" id="CP007141">
    <property type="protein sequence ID" value="AJC73998.1"/>
    <property type="molecule type" value="Genomic_DNA"/>
</dbReference>
<dbReference type="OrthoDB" id="49536at2"/>
<dbReference type="STRING" id="1123384.AJ81_07125"/>
<evidence type="ECO:0000313" key="2">
    <source>
        <dbReference type="EMBL" id="AJC73998.1"/>
    </source>
</evidence>
<dbReference type="Gene3D" id="2.60.40.1120">
    <property type="entry name" value="Carboxypeptidase-like, regulatory domain"/>
    <property type="match status" value="2"/>
</dbReference>
<reference evidence="2 3" key="1">
    <citation type="submission" date="2014-01" db="EMBL/GenBank/DDBJ databases">
        <title>Genome sequencing of Thermotog hypogea.</title>
        <authorList>
            <person name="Zhang X."/>
            <person name="Alvare G."/>
            <person name="Fristensky B."/>
            <person name="Chen L."/>
            <person name="Suen T."/>
            <person name="Chen Q."/>
            <person name="Ma K."/>
        </authorList>
    </citation>
    <scope>NUCLEOTIDE SEQUENCE [LARGE SCALE GENOMIC DNA]</scope>
    <source>
        <strain evidence="2 3">DSM 11164</strain>
    </source>
</reference>
<keyword evidence="1" id="KW-0732">Signal</keyword>
<feature type="chain" id="PRO_5006945764" description="Carboxypeptidase regulatory-like domain-containing protein" evidence="1">
    <location>
        <begin position="22"/>
        <end position="359"/>
    </location>
</feature>
<name>A0A0X1KRQ5_9THEM</name>
<proteinExistence type="predicted"/>
<dbReference type="KEGG" id="phy:AJ81_07125"/>
<evidence type="ECO:0008006" key="4">
    <source>
        <dbReference type="Google" id="ProtNLM"/>
    </source>
</evidence>
<gene>
    <name evidence="2" type="ORF">AJ81_07125</name>
</gene>
<organism evidence="2 3">
    <name type="scientific">Pseudothermotoga hypogea DSM 11164 = NBRC 106472</name>
    <dbReference type="NCBI Taxonomy" id="1123384"/>
    <lineage>
        <taxon>Bacteria</taxon>
        <taxon>Thermotogati</taxon>
        <taxon>Thermotogota</taxon>
        <taxon>Thermotogae</taxon>
        <taxon>Thermotogales</taxon>
        <taxon>Thermotogaceae</taxon>
        <taxon>Pseudothermotoga</taxon>
    </lineage>
</organism>
<evidence type="ECO:0000313" key="3">
    <source>
        <dbReference type="Proteomes" id="UP000077469"/>
    </source>
</evidence>
<dbReference type="RefSeq" id="WP_031504377.1">
    <property type="nucleotide sequence ID" value="NC_022795.1"/>
</dbReference>
<feature type="signal peptide" evidence="1">
    <location>
        <begin position="1"/>
        <end position="21"/>
    </location>
</feature>
<dbReference type="AlphaFoldDB" id="A0A0X1KRQ5"/>
<dbReference type="PANTHER" id="PTHR42754:SF1">
    <property type="entry name" value="LIPOPROTEIN"/>
    <property type="match status" value="1"/>
</dbReference>
<keyword evidence="3" id="KW-1185">Reference proteome</keyword>
<dbReference type="PANTHER" id="PTHR42754">
    <property type="entry name" value="ENDOGLUCANASE"/>
    <property type="match status" value="1"/>
</dbReference>
<dbReference type="PaxDb" id="1123384-AJ81_07125"/>
<dbReference type="InterPro" id="IPR011047">
    <property type="entry name" value="Quinoprotein_ADH-like_sf"/>
</dbReference>